<evidence type="ECO:0000313" key="3">
    <source>
        <dbReference type="EMBL" id="SEL18966.1"/>
    </source>
</evidence>
<name>A0A1H7N5P0_9GAMM</name>
<reference evidence="4" key="1">
    <citation type="submission" date="2016-10" db="EMBL/GenBank/DDBJ databases">
        <authorList>
            <person name="Varghese N."/>
            <person name="Submissions S."/>
        </authorList>
    </citation>
    <scope>NUCLEOTIDE SEQUENCE [LARGE SCALE GENOMIC DNA]</scope>
    <source>
        <strain evidence="4">CGMCC 1.9127</strain>
    </source>
</reference>
<feature type="signal peptide" evidence="1">
    <location>
        <begin position="1"/>
        <end position="25"/>
    </location>
</feature>
<evidence type="ECO:0000313" key="4">
    <source>
        <dbReference type="Proteomes" id="UP000199297"/>
    </source>
</evidence>
<keyword evidence="4" id="KW-1185">Reference proteome</keyword>
<sequence>MNKVLMLLLSLLLLGCQLTPSTVNKGANIERARLFTATTLANKAHNLSLSPQWLTDTKDEFWYERYSQNKGQQFIRVVDTKKHALFSQEKLQQALVDVPLNWQDKPLHNVSFDGKALSFSVEQQAYDCAIDTTPYRCTLNDTPPERSERYLSPNGKHFVKVEHYNLSLCRADTESCQQLTRDGTENTPYALKHPYPETLLAAKNFDSQQHLQVYWSDDSQYLISYKLFRAGVNKLTLTDSTAGDDFSVDTVSYYYPQAGDETLPMAQLYLIDVAKQQGTLLAAPKVMQTYYGGALWGNGITTRFITMIDVVATANTIYAKL</sequence>
<accession>A0A1H7N5P0</accession>
<dbReference type="Gene3D" id="2.140.10.30">
    <property type="entry name" value="Dipeptidylpeptidase IV, N-terminal domain"/>
    <property type="match status" value="1"/>
</dbReference>
<dbReference type="InterPro" id="IPR002469">
    <property type="entry name" value="Peptidase_S9B_N"/>
</dbReference>
<evidence type="ECO:0000259" key="2">
    <source>
        <dbReference type="Pfam" id="PF00930"/>
    </source>
</evidence>
<evidence type="ECO:0000256" key="1">
    <source>
        <dbReference type="SAM" id="SignalP"/>
    </source>
</evidence>
<dbReference type="PROSITE" id="PS51257">
    <property type="entry name" value="PROKAR_LIPOPROTEIN"/>
    <property type="match status" value="1"/>
</dbReference>
<dbReference type="Proteomes" id="UP000199297">
    <property type="component" value="Unassembled WGS sequence"/>
</dbReference>
<gene>
    <name evidence="3" type="ORF">SAMN05216262_10739</name>
</gene>
<organism evidence="3 4">
    <name type="scientific">Colwellia chukchiensis</name>
    <dbReference type="NCBI Taxonomy" id="641665"/>
    <lineage>
        <taxon>Bacteria</taxon>
        <taxon>Pseudomonadati</taxon>
        <taxon>Pseudomonadota</taxon>
        <taxon>Gammaproteobacteria</taxon>
        <taxon>Alteromonadales</taxon>
        <taxon>Colwelliaceae</taxon>
        <taxon>Colwellia</taxon>
    </lineage>
</organism>
<proteinExistence type="predicted"/>
<dbReference type="AlphaFoldDB" id="A0A1H7N5P0"/>
<dbReference type="STRING" id="641665.GCA_002104455_03423"/>
<dbReference type="Pfam" id="PF00930">
    <property type="entry name" value="DPPIV_N"/>
    <property type="match status" value="1"/>
</dbReference>
<keyword evidence="1" id="KW-0732">Signal</keyword>
<dbReference type="EMBL" id="FOBI01000007">
    <property type="protein sequence ID" value="SEL18966.1"/>
    <property type="molecule type" value="Genomic_DNA"/>
</dbReference>
<feature type="domain" description="Dipeptidylpeptidase IV N-terminal" evidence="2">
    <location>
        <begin position="143"/>
        <end position="284"/>
    </location>
</feature>
<protein>
    <submittedName>
        <fullName evidence="3">Dipeptidyl peptidase IV (DPP IV) N-terminal region</fullName>
    </submittedName>
</protein>
<dbReference type="RefSeq" id="WP_085284913.1">
    <property type="nucleotide sequence ID" value="NZ_FOBI01000007.1"/>
</dbReference>
<feature type="chain" id="PRO_5011531014" evidence="1">
    <location>
        <begin position="26"/>
        <end position="321"/>
    </location>
</feature>
<dbReference type="GO" id="GO:0006508">
    <property type="term" value="P:proteolysis"/>
    <property type="evidence" value="ECO:0007669"/>
    <property type="project" value="InterPro"/>
</dbReference>